<reference evidence="1 2" key="1">
    <citation type="submission" date="2019-02" db="EMBL/GenBank/DDBJ databases">
        <title>Deep-cultivation of Planctomycetes and their phenomic and genomic characterization uncovers novel biology.</title>
        <authorList>
            <person name="Wiegand S."/>
            <person name="Jogler M."/>
            <person name="Boedeker C."/>
            <person name="Pinto D."/>
            <person name="Vollmers J."/>
            <person name="Rivas-Marin E."/>
            <person name="Kohn T."/>
            <person name="Peeters S.H."/>
            <person name="Heuer A."/>
            <person name="Rast P."/>
            <person name="Oberbeckmann S."/>
            <person name="Bunk B."/>
            <person name="Jeske O."/>
            <person name="Meyerdierks A."/>
            <person name="Storesund J.E."/>
            <person name="Kallscheuer N."/>
            <person name="Luecker S."/>
            <person name="Lage O.M."/>
            <person name="Pohl T."/>
            <person name="Merkel B.J."/>
            <person name="Hornburger P."/>
            <person name="Mueller R.-W."/>
            <person name="Bruemmer F."/>
            <person name="Labrenz M."/>
            <person name="Spormann A.M."/>
            <person name="Op Den Camp H."/>
            <person name="Overmann J."/>
            <person name="Amann R."/>
            <person name="Jetten M.S.M."/>
            <person name="Mascher T."/>
            <person name="Medema M.H."/>
            <person name="Devos D.P."/>
            <person name="Kaster A.-K."/>
            <person name="Ovreas L."/>
            <person name="Rohde M."/>
            <person name="Galperin M.Y."/>
            <person name="Jogler C."/>
        </authorList>
    </citation>
    <scope>NUCLEOTIDE SEQUENCE [LARGE SCALE GENOMIC DNA]</scope>
    <source>
        <strain evidence="1 2">CA54</strain>
    </source>
</reference>
<proteinExistence type="predicted"/>
<sequence>MIVGRIKKRSQTRTENQFKTRLHLFRKLADQCQRDASNGF</sequence>
<dbReference type="AlphaFoldDB" id="A0A5C6BKU5"/>
<comment type="caution">
    <text evidence="1">The sequence shown here is derived from an EMBL/GenBank/DDBJ whole genome shotgun (WGS) entry which is preliminary data.</text>
</comment>
<evidence type="ECO:0000313" key="1">
    <source>
        <dbReference type="EMBL" id="TWU12372.1"/>
    </source>
</evidence>
<protein>
    <submittedName>
        <fullName evidence="1">Uncharacterized protein</fullName>
    </submittedName>
</protein>
<keyword evidence="2" id="KW-1185">Reference proteome</keyword>
<organism evidence="1 2">
    <name type="scientific">Symmachiella macrocystis</name>
    <dbReference type="NCBI Taxonomy" id="2527985"/>
    <lineage>
        <taxon>Bacteria</taxon>
        <taxon>Pseudomonadati</taxon>
        <taxon>Planctomycetota</taxon>
        <taxon>Planctomycetia</taxon>
        <taxon>Planctomycetales</taxon>
        <taxon>Planctomycetaceae</taxon>
        <taxon>Symmachiella</taxon>
    </lineage>
</organism>
<dbReference type="Proteomes" id="UP000320735">
    <property type="component" value="Unassembled WGS sequence"/>
</dbReference>
<evidence type="ECO:0000313" key="2">
    <source>
        <dbReference type="Proteomes" id="UP000320735"/>
    </source>
</evidence>
<gene>
    <name evidence="1" type="ORF">CA54_11960</name>
</gene>
<dbReference type="EMBL" id="SJPP01000001">
    <property type="protein sequence ID" value="TWU12372.1"/>
    <property type="molecule type" value="Genomic_DNA"/>
</dbReference>
<name>A0A5C6BKU5_9PLAN</name>
<accession>A0A5C6BKU5</accession>